<dbReference type="GO" id="GO:0043190">
    <property type="term" value="C:ATP-binding cassette (ABC) transporter complex"/>
    <property type="evidence" value="ECO:0007669"/>
    <property type="project" value="TreeGrafter"/>
</dbReference>
<dbReference type="InterPro" id="IPR003439">
    <property type="entry name" value="ABC_transporter-like_ATP-bd"/>
</dbReference>
<keyword evidence="4 6" id="KW-0067">ATP-binding</keyword>
<name>A0A512HFB7_9HYPH</name>
<dbReference type="GO" id="GO:0005524">
    <property type="term" value="F:ATP binding"/>
    <property type="evidence" value="ECO:0007669"/>
    <property type="project" value="UniProtKB-KW"/>
</dbReference>
<organism evidence="6 7">
    <name type="scientific">Ciceribacter naphthalenivorans</name>
    <dbReference type="NCBI Taxonomy" id="1118451"/>
    <lineage>
        <taxon>Bacteria</taxon>
        <taxon>Pseudomonadati</taxon>
        <taxon>Pseudomonadota</taxon>
        <taxon>Alphaproteobacteria</taxon>
        <taxon>Hyphomicrobiales</taxon>
        <taxon>Rhizobiaceae</taxon>
        <taxon>Ciceribacter</taxon>
    </lineage>
</organism>
<dbReference type="InterPro" id="IPR017871">
    <property type="entry name" value="ABC_transporter-like_CS"/>
</dbReference>
<reference evidence="6 7" key="1">
    <citation type="submission" date="2019-07" db="EMBL/GenBank/DDBJ databases">
        <title>Whole genome shotgun sequence of Rhizobium naphthalenivorans NBRC 107585.</title>
        <authorList>
            <person name="Hosoyama A."/>
            <person name="Uohara A."/>
            <person name="Ohji S."/>
            <person name="Ichikawa N."/>
        </authorList>
    </citation>
    <scope>NUCLEOTIDE SEQUENCE [LARGE SCALE GENOMIC DNA]</scope>
    <source>
        <strain evidence="6 7">NBRC 107585</strain>
    </source>
</reference>
<dbReference type="Pfam" id="PF00005">
    <property type="entry name" value="ABC_tran"/>
    <property type="match status" value="1"/>
</dbReference>
<dbReference type="PROSITE" id="PS00211">
    <property type="entry name" value="ABC_TRANSPORTER_1"/>
    <property type="match status" value="1"/>
</dbReference>
<feature type="domain" description="ABC transporter" evidence="5">
    <location>
        <begin position="25"/>
        <end position="248"/>
    </location>
</feature>
<evidence type="ECO:0000313" key="6">
    <source>
        <dbReference type="EMBL" id="GEO84141.1"/>
    </source>
</evidence>
<dbReference type="OrthoDB" id="9782163at2"/>
<dbReference type="InterPro" id="IPR027417">
    <property type="entry name" value="P-loop_NTPase"/>
</dbReference>
<comment type="similarity">
    <text evidence="1">Belongs to the ABC transporter superfamily.</text>
</comment>
<evidence type="ECO:0000256" key="1">
    <source>
        <dbReference type="ARBA" id="ARBA00005417"/>
    </source>
</evidence>
<evidence type="ECO:0000256" key="3">
    <source>
        <dbReference type="ARBA" id="ARBA00022741"/>
    </source>
</evidence>
<dbReference type="Gene3D" id="3.40.50.300">
    <property type="entry name" value="P-loop containing nucleotide triphosphate hydrolases"/>
    <property type="match status" value="1"/>
</dbReference>
<dbReference type="InterPro" id="IPR003593">
    <property type="entry name" value="AAA+_ATPase"/>
</dbReference>
<keyword evidence="2" id="KW-0813">Transport</keyword>
<protein>
    <submittedName>
        <fullName evidence="6">Cobalt ABC transporter ATP-binding protein</fullName>
    </submittedName>
</protein>
<dbReference type="PROSITE" id="PS50893">
    <property type="entry name" value="ABC_TRANSPORTER_2"/>
    <property type="match status" value="1"/>
</dbReference>
<gene>
    <name evidence="6" type="ORF">RNA01_10730</name>
</gene>
<dbReference type="SUPFAM" id="SSF52540">
    <property type="entry name" value="P-loop containing nucleoside triphosphate hydrolases"/>
    <property type="match status" value="1"/>
</dbReference>
<accession>A0A512HFB7</accession>
<dbReference type="InterPro" id="IPR015856">
    <property type="entry name" value="ABC_transpr_CbiO/EcfA_su"/>
</dbReference>
<evidence type="ECO:0000313" key="7">
    <source>
        <dbReference type="Proteomes" id="UP000321717"/>
    </source>
</evidence>
<keyword evidence="3" id="KW-0547">Nucleotide-binding</keyword>
<dbReference type="PANTHER" id="PTHR43553">
    <property type="entry name" value="HEAVY METAL TRANSPORTER"/>
    <property type="match status" value="1"/>
</dbReference>
<dbReference type="EMBL" id="BJZP01000004">
    <property type="protein sequence ID" value="GEO84141.1"/>
    <property type="molecule type" value="Genomic_DNA"/>
</dbReference>
<proteinExistence type="inferred from homology"/>
<dbReference type="CDD" id="cd03225">
    <property type="entry name" value="ABC_cobalt_CbiO_domain1"/>
    <property type="match status" value="1"/>
</dbReference>
<dbReference type="SMART" id="SM00382">
    <property type="entry name" value="AAA"/>
    <property type="match status" value="1"/>
</dbReference>
<dbReference type="Proteomes" id="UP000321717">
    <property type="component" value="Unassembled WGS sequence"/>
</dbReference>
<evidence type="ECO:0000259" key="5">
    <source>
        <dbReference type="PROSITE" id="PS50893"/>
    </source>
</evidence>
<sequence length="248" mass="26438">MYIPLAASPVYRGAKTSVGVTGLQITFDRAEVRYGEKTALEALTLALCERRIGVIGLNGSGKTTFARLINGLAKPSSGSVSLDGLDTVKDDKAVLSKAGFIFQNPANQIILPIIRDDIAFGPKSRGVKGAALNQAVDAALARFGITHLAARRPHELSGGELQLAALCAVVVTAPELVIFDEPTNQLDIRNRAMVKAAIEGLEQQAIVISHDLDLVADFERVLVFHQGRIAFDGEAAEAIAHYREIALS</sequence>
<dbReference type="InterPro" id="IPR050095">
    <property type="entry name" value="ECF_ABC_transporter_ATP-bd"/>
</dbReference>
<dbReference type="GO" id="GO:0042626">
    <property type="term" value="F:ATPase-coupled transmembrane transporter activity"/>
    <property type="evidence" value="ECO:0007669"/>
    <property type="project" value="TreeGrafter"/>
</dbReference>
<keyword evidence="7" id="KW-1185">Reference proteome</keyword>
<evidence type="ECO:0000256" key="2">
    <source>
        <dbReference type="ARBA" id="ARBA00022448"/>
    </source>
</evidence>
<comment type="caution">
    <text evidence="6">The sequence shown here is derived from an EMBL/GenBank/DDBJ whole genome shotgun (WGS) entry which is preliminary data.</text>
</comment>
<dbReference type="AlphaFoldDB" id="A0A512HFB7"/>
<evidence type="ECO:0000256" key="4">
    <source>
        <dbReference type="ARBA" id="ARBA00022840"/>
    </source>
</evidence>
<dbReference type="GO" id="GO:0016887">
    <property type="term" value="F:ATP hydrolysis activity"/>
    <property type="evidence" value="ECO:0007669"/>
    <property type="project" value="InterPro"/>
</dbReference>
<dbReference type="PANTHER" id="PTHR43553:SF24">
    <property type="entry name" value="ENERGY-COUPLING FACTOR TRANSPORTER ATP-BINDING PROTEIN ECFA1"/>
    <property type="match status" value="1"/>
</dbReference>